<dbReference type="RefSeq" id="XP_009828917.1">
    <property type="nucleotide sequence ID" value="XM_009830615.1"/>
</dbReference>
<organism evidence="1">
    <name type="scientific">Aphanomyces astaci</name>
    <name type="common">Crayfish plague agent</name>
    <dbReference type="NCBI Taxonomy" id="112090"/>
    <lineage>
        <taxon>Eukaryota</taxon>
        <taxon>Sar</taxon>
        <taxon>Stramenopiles</taxon>
        <taxon>Oomycota</taxon>
        <taxon>Saprolegniomycetes</taxon>
        <taxon>Saprolegniales</taxon>
        <taxon>Verrucalvaceae</taxon>
        <taxon>Aphanomyces</taxon>
    </lineage>
</organism>
<dbReference type="Gene3D" id="3.40.449.10">
    <property type="entry name" value="Phosphoenolpyruvate Carboxykinase, domain 1"/>
    <property type="match status" value="1"/>
</dbReference>
<evidence type="ECO:0000313" key="1">
    <source>
        <dbReference type="EMBL" id="ETV81059.1"/>
    </source>
</evidence>
<proteinExistence type="predicted"/>
<reference evidence="1" key="1">
    <citation type="submission" date="2013-12" db="EMBL/GenBank/DDBJ databases">
        <title>The Genome Sequence of Aphanomyces astaci APO3.</title>
        <authorList>
            <consortium name="The Broad Institute Genomics Platform"/>
            <person name="Russ C."/>
            <person name="Tyler B."/>
            <person name="van West P."/>
            <person name="Dieguez-Uribeondo J."/>
            <person name="Young S.K."/>
            <person name="Zeng Q."/>
            <person name="Gargeya S."/>
            <person name="Fitzgerald M."/>
            <person name="Abouelleil A."/>
            <person name="Alvarado L."/>
            <person name="Chapman S.B."/>
            <person name="Gainer-Dewar J."/>
            <person name="Goldberg J."/>
            <person name="Griggs A."/>
            <person name="Gujja S."/>
            <person name="Hansen M."/>
            <person name="Howarth C."/>
            <person name="Imamovic A."/>
            <person name="Ireland A."/>
            <person name="Larimer J."/>
            <person name="McCowan C."/>
            <person name="Murphy C."/>
            <person name="Pearson M."/>
            <person name="Poon T.W."/>
            <person name="Priest M."/>
            <person name="Roberts A."/>
            <person name="Saif S."/>
            <person name="Shea T."/>
            <person name="Sykes S."/>
            <person name="Wortman J."/>
            <person name="Nusbaum C."/>
            <person name="Birren B."/>
        </authorList>
    </citation>
    <scope>NUCLEOTIDE SEQUENCE [LARGE SCALE GENOMIC DNA]</scope>
    <source>
        <strain evidence="1">APO3</strain>
    </source>
</reference>
<dbReference type="STRING" id="112090.W4GPZ5"/>
<name>W4GPZ5_APHAT</name>
<dbReference type="AlphaFoldDB" id="W4GPZ5"/>
<dbReference type="VEuPathDB" id="FungiDB:H257_05680"/>
<dbReference type="InterPro" id="IPR008210">
    <property type="entry name" value="PEP_carboxykinase_N"/>
</dbReference>
<dbReference type="GO" id="GO:0006094">
    <property type="term" value="P:gluconeogenesis"/>
    <property type="evidence" value="ECO:0007669"/>
    <property type="project" value="InterPro"/>
</dbReference>
<dbReference type="GO" id="GO:0017076">
    <property type="term" value="F:purine nucleotide binding"/>
    <property type="evidence" value="ECO:0007669"/>
    <property type="project" value="InterPro"/>
</dbReference>
<dbReference type="SUPFAM" id="SSF68923">
    <property type="entry name" value="PEP carboxykinase N-terminal domain"/>
    <property type="match status" value="1"/>
</dbReference>
<protein>
    <recommendedName>
        <fullName evidence="2">Phosphoenolpyruvate carboxykinase (ATP)</fullName>
    </recommendedName>
</protein>
<dbReference type="GeneID" id="20807676"/>
<evidence type="ECO:0008006" key="2">
    <source>
        <dbReference type="Google" id="ProtNLM"/>
    </source>
</evidence>
<gene>
    <name evidence="1" type="ORF">H257_05680</name>
</gene>
<dbReference type="GO" id="GO:0004611">
    <property type="term" value="F:phosphoenolpyruvate carboxykinase activity"/>
    <property type="evidence" value="ECO:0007669"/>
    <property type="project" value="InterPro"/>
</dbReference>
<dbReference type="EMBL" id="KI913124">
    <property type="protein sequence ID" value="ETV81059.1"/>
    <property type="molecule type" value="Genomic_DNA"/>
</dbReference>
<sequence length="384" mass="39838">MQAAAVVRRAAVAIASRSVRVSVVRAMSSTAVPTPSFASELEPDVKGPRHFIGSFPEETEANNFEVNWSLGDDDITPLHNCYRNRALDRLAAAAAVAAPVANAAAPAATATNSPAGPFLDLWNDVTKQLSHSADLYISDGAVGAHAALRTPIRVVSDTPRVAHALANLLTKVPTLKDPHTPRPILVVWKSSTDKDESAFAYNIDTNLDGFTQAKLVVRGGGVSIESLLQNVLSLKAQLDASDEAGAPVTLAADVVATDSTSTLVFGANAALRGAQVAAAHGVIWDPSIGVTPAFQGAVVSSAVVSTPKASTRRHQTYPAAWSTEATVVARAFATILPHPTHAVAHGAAANKKDVSVEEFVKHVNGSAALAAALAQHGTALSFKK</sequence>
<dbReference type="OrthoDB" id="68755at2759"/>
<accession>W4GPZ5</accession>